<dbReference type="Proteomes" id="UP000256977">
    <property type="component" value="Unassembled WGS sequence"/>
</dbReference>
<comment type="caution">
    <text evidence="4">The sequence shown here is derived from an EMBL/GenBank/DDBJ whole genome shotgun (WGS) entry which is preliminary data.</text>
</comment>
<dbReference type="InterPro" id="IPR045851">
    <property type="entry name" value="AMP-bd_C_sf"/>
</dbReference>
<dbReference type="AlphaFoldDB" id="A0A3D9JS59"/>
<proteinExistence type="inferred from homology"/>
<feature type="domain" description="AMP-binding enzyme C-terminal" evidence="3">
    <location>
        <begin position="1"/>
        <end position="75"/>
    </location>
</feature>
<dbReference type="GO" id="GO:0006631">
    <property type="term" value="P:fatty acid metabolic process"/>
    <property type="evidence" value="ECO:0007669"/>
    <property type="project" value="TreeGrafter"/>
</dbReference>
<keyword evidence="5" id="KW-1185">Reference proteome</keyword>
<dbReference type="SUPFAM" id="SSF56801">
    <property type="entry name" value="Acetyl-CoA synthetase-like"/>
    <property type="match status" value="1"/>
</dbReference>
<reference evidence="4 5" key="1">
    <citation type="submission" date="2018-07" db="EMBL/GenBank/DDBJ databases">
        <title>Genomic Encyclopedia of Type Strains, Phase III (KMG-III): the genomes of soil and plant-associated and newly described type strains.</title>
        <authorList>
            <person name="Whitman W."/>
        </authorList>
    </citation>
    <scope>NUCLEOTIDE SEQUENCE [LARGE SCALE GENOMIC DNA]</scope>
    <source>
        <strain evidence="4 5">CECT 7287</strain>
    </source>
</reference>
<name>A0A3D9JS59_9BACL</name>
<sequence>MEQVIATHEAVSEVAVLGVPLQEEGEALVAFVVLQDGGRLDLTRLRAFCEPHLSRYKWPTRLFILEALPRTTVDKVDKKRLRGRLTQ</sequence>
<dbReference type="PANTHER" id="PTHR43201">
    <property type="entry name" value="ACYL-COA SYNTHETASE"/>
    <property type="match status" value="1"/>
</dbReference>
<comment type="similarity">
    <text evidence="1">Belongs to the ATP-dependent AMP-binding enzyme family.</text>
</comment>
<evidence type="ECO:0000259" key="3">
    <source>
        <dbReference type="Pfam" id="PF13193"/>
    </source>
</evidence>
<dbReference type="RefSeq" id="WP_181917698.1">
    <property type="nucleotide sequence ID" value="NZ_QRDZ01000010.1"/>
</dbReference>
<dbReference type="GO" id="GO:0031956">
    <property type="term" value="F:medium-chain fatty acid-CoA ligase activity"/>
    <property type="evidence" value="ECO:0007669"/>
    <property type="project" value="TreeGrafter"/>
</dbReference>
<evidence type="ECO:0000313" key="4">
    <source>
        <dbReference type="EMBL" id="RED76892.1"/>
    </source>
</evidence>
<dbReference type="Pfam" id="PF13193">
    <property type="entry name" value="AMP-binding_C"/>
    <property type="match status" value="1"/>
</dbReference>
<gene>
    <name evidence="4" type="ORF">DFP98_110111</name>
</gene>
<dbReference type="InterPro" id="IPR025110">
    <property type="entry name" value="AMP-bd_C"/>
</dbReference>
<accession>A0A3D9JS59</accession>
<dbReference type="Gene3D" id="3.30.300.30">
    <property type="match status" value="1"/>
</dbReference>
<evidence type="ECO:0000256" key="2">
    <source>
        <dbReference type="ARBA" id="ARBA00022598"/>
    </source>
</evidence>
<evidence type="ECO:0000256" key="1">
    <source>
        <dbReference type="ARBA" id="ARBA00006432"/>
    </source>
</evidence>
<organism evidence="4 5">
    <name type="scientific">Cohnella phaseoli</name>
    <dbReference type="NCBI Taxonomy" id="456490"/>
    <lineage>
        <taxon>Bacteria</taxon>
        <taxon>Bacillati</taxon>
        <taxon>Bacillota</taxon>
        <taxon>Bacilli</taxon>
        <taxon>Bacillales</taxon>
        <taxon>Paenibacillaceae</taxon>
        <taxon>Cohnella</taxon>
    </lineage>
</organism>
<dbReference type="PANTHER" id="PTHR43201:SF5">
    <property type="entry name" value="MEDIUM-CHAIN ACYL-COA LIGASE ACSF2, MITOCHONDRIAL"/>
    <property type="match status" value="1"/>
</dbReference>
<evidence type="ECO:0000313" key="5">
    <source>
        <dbReference type="Proteomes" id="UP000256977"/>
    </source>
</evidence>
<protein>
    <submittedName>
        <fullName evidence="4">AMP-binding enzyme</fullName>
    </submittedName>
</protein>
<dbReference type="EMBL" id="QRDZ01000010">
    <property type="protein sequence ID" value="RED76892.1"/>
    <property type="molecule type" value="Genomic_DNA"/>
</dbReference>
<keyword evidence="2" id="KW-0436">Ligase</keyword>